<feature type="region of interest" description="Disordered" evidence="1">
    <location>
        <begin position="121"/>
        <end position="159"/>
    </location>
</feature>
<dbReference type="Proteomes" id="UP000002058">
    <property type="component" value="Unassembled WGS sequence"/>
</dbReference>
<feature type="compositionally biased region" description="Basic residues" evidence="1">
    <location>
        <begin position="273"/>
        <end position="282"/>
    </location>
</feature>
<proteinExistence type="predicted"/>
<feature type="compositionally biased region" description="Basic and acidic residues" evidence="1">
    <location>
        <begin position="134"/>
        <end position="143"/>
    </location>
</feature>
<feature type="compositionally biased region" description="Basic and acidic residues" evidence="1">
    <location>
        <begin position="287"/>
        <end position="296"/>
    </location>
</feature>
<evidence type="ECO:0000313" key="3">
    <source>
        <dbReference type="Proteomes" id="UP000002058"/>
    </source>
</evidence>
<feature type="compositionally biased region" description="Basic residues" evidence="1">
    <location>
        <begin position="306"/>
        <end position="315"/>
    </location>
</feature>
<dbReference type="eggNOG" id="ENOG502SN8F">
    <property type="taxonomic scope" value="Eukaryota"/>
</dbReference>
<gene>
    <name evidence="2" type="ORF">UREG_05090</name>
</gene>
<feature type="compositionally biased region" description="Low complexity" evidence="1">
    <location>
        <begin position="230"/>
        <end position="242"/>
    </location>
</feature>
<dbReference type="InParanoid" id="C4JRK1"/>
<dbReference type="GeneID" id="8439211"/>
<keyword evidence="3" id="KW-1185">Reference proteome</keyword>
<dbReference type="RefSeq" id="XP_002584401.1">
    <property type="nucleotide sequence ID" value="XM_002584355.1"/>
</dbReference>
<dbReference type="OMA" id="WTLGPIK"/>
<organism evidence="2 3">
    <name type="scientific">Uncinocarpus reesii (strain UAMH 1704)</name>
    <dbReference type="NCBI Taxonomy" id="336963"/>
    <lineage>
        <taxon>Eukaryota</taxon>
        <taxon>Fungi</taxon>
        <taxon>Dikarya</taxon>
        <taxon>Ascomycota</taxon>
        <taxon>Pezizomycotina</taxon>
        <taxon>Eurotiomycetes</taxon>
        <taxon>Eurotiomycetidae</taxon>
        <taxon>Onygenales</taxon>
        <taxon>Onygenaceae</taxon>
        <taxon>Uncinocarpus</taxon>
    </lineage>
</organism>
<feature type="region of interest" description="Disordered" evidence="1">
    <location>
        <begin position="1"/>
        <end position="53"/>
    </location>
</feature>
<protein>
    <submittedName>
        <fullName evidence="2">Uncharacterized protein</fullName>
    </submittedName>
</protein>
<dbReference type="VEuPathDB" id="FungiDB:UREG_05090"/>
<accession>C4JRK1</accession>
<evidence type="ECO:0000256" key="1">
    <source>
        <dbReference type="SAM" id="MobiDB-lite"/>
    </source>
</evidence>
<dbReference type="KEGG" id="ure:UREG_05090"/>
<name>C4JRK1_UNCRE</name>
<dbReference type="OrthoDB" id="5206740at2759"/>
<sequence length="378" mass="40727">MLAISMKSQHPHLHNTDPSSSDSTSLSPPNTSSTAVAQTVKPPQSSTTSSTMLAVATPSLPPVPILQGNTAAKRPKLSLQTSCLPVAFGNSTTALSLNHSANCSPSPTVRNTFRNAYDAYRRTSSPAPTNRNEFSSREPKSSKQEISAAHQPRHSHDELPYQLPLGIRGILRNSPHVASTLRRASLSAPAANGSGNGRRALFPAQKRVNYRYPLDEEIKTVHFVARHSDLTSSDSSTYSSSSGEEELKSDNSDSSSSASDEDAAASKEVRTSPGKRKKHARQIRAAGLRDRAPRADDDPETPQTPVRRRRKRQRQWRWTLGPIKDGHVDLAPGGFAAPEKKEAHASLGIDGEKCPFGSPLTVAIQSRPRASPVSATSE</sequence>
<dbReference type="AlphaFoldDB" id="C4JRK1"/>
<evidence type="ECO:0000313" key="2">
    <source>
        <dbReference type="EMBL" id="EEP80248.1"/>
    </source>
</evidence>
<feature type="compositionally biased region" description="Polar residues" evidence="1">
    <location>
        <begin position="35"/>
        <end position="52"/>
    </location>
</feature>
<feature type="compositionally biased region" description="Low complexity" evidence="1">
    <location>
        <begin position="16"/>
        <end position="34"/>
    </location>
</feature>
<dbReference type="EMBL" id="CH476617">
    <property type="protein sequence ID" value="EEP80248.1"/>
    <property type="molecule type" value="Genomic_DNA"/>
</dbReference>
<feature type="compositionally biased region" description="Polar residues" evidence="1">
    <location>
        <begin position="122"/>
        <end position="133"/>
    </location>
</feature>
<dbReference type="HOGENOM" id="CLU_044724_0_0_1"/>
<reference evidence="3" key="1">
    <citation type="journal article" date="2009" name="Genome Res.">
        <title>Comparative genomic analyses of the human fungal pathogens Coccidioides and their relatives.</title>
        <authorList>
            <person name="Sharpton T.J."/>
            <person name="Stajich J.E."/>
            <person name="Rounsley S.D."/>
            <person name="Gardner M.J."/>
            <person name="Wortman J.R."/>
            <person name="Jordar V.S."/>
            <person name="Maiti R."/>
            <person name="Kodira C.D."/>
            <person name="Neafsey D.E."/>
            <person name="Zeng Q."/>
            <person name="Hung C.-Y."/>
            <person name="McMahan C."/>
            <person name="Muszewska A."/>
            <person name="Grynberg M."/>
            <person name="Mandel M.A."/>
            <person name="Kellner E.M."/>
            <person name="Barker B.M."/>
            <person name="Galgiani J.N."/>
            <person name="Orbach M.J."/>
            <person name="Kirkland T.N."/>
            <person name="Cole G.T."/>
            <person name="Henn M.R."/>
            <person name="Birren B.W."/>
            <person name="Taylor J.W."/>
        </authorList>
    </citation>
    <scope>NUCLEOTIDE SEQUENCE [LARGE SCALE GENOMIC DNA]</scope>
    <source>
        <strain evidence="3">UAMH 1704</strain>
    </source>
</reference>
<feature type="region of interest" description="Disordered" evidence="1">
    <location>
        <begin position="229"/>
        <end position="315"/>
    </location>
</feature>